<proteinExistence type="predicted"/>
<dbReference type="GO" id="GO:0008270">
    <property type="term" value="F:zinc ion binding"/>
    <property type="evidence" value="ECO:0007669"/>
    <property type="project" value="UniProtKB-KW"/>
</dbReference>
<feature type="domain" description="RanBP2-type" evidence="4">
    <location>
        <begin position="72"/>
        <end position="91"/>
    </location>
</feature>
<keyword evidence="6" id="KW-1185">Reference proteome</keyword>
<comment type="caution">
    <text evidence="5">The sequence shown here is derived from an EMBL/GenBank/DDBJ whole genome shotgun (WGS) entry which is preliminary data.</text>
</comment>
<evidence type="ECO:0000313" key="5">
    <source>
        <dbReference type="EMBL" id="KAL3817790.1"/>
    </source>
</evidence>
<organism evidence="5 6">
    <name type="scientific">Cyclostephanos tholiformis</name>
    <dbReference type="NCBI Taxonomy" id="382380"/>
    <lineage>
        <taxon>Eukaryota</taxon>
        <taxon>Sar</taxon>
        <taxon>Stramenopiles</taxon>
        <taxon>Ochrophyta</taxon>
        <taxon>Bacillariophyta</taxon>
        <taxon>Coscinodiscophyceae</taxon>
        <taxon>Thalassiosirophycidae</taxon>
        <taxon>Stephanodiscales</taxon>
        <taxon>Stephanodiscaceae</taxon>
        <taxon>Cyclostephanos</taxon>
    </lineage>
</organism>
<keyword evidence="2" id="KW-0863">Zinc-finger</keyword>
<protein>
    <recommendedName>
        <fullName evidence="4">RanBP2-type domain-containing protein</fullName>
    </recommendedName>
</protein>
<evidence type="ECO:0000259" key="4">
    <source>
        <dbReference type="PROSITE" id="PS01358"/>
    </source>
</evidence>
<accession>A0ABD3S006</accession>
<name>A0ABD3S006_9STRA</name>
<gene>
    <name evidence="5" type="ORF">ACHAXA_005823</name>
</gene>
<keyword evidence="3" id="KW-0862">Zinc</keyword>
<dbReference type="NCBIfam" id="TIGR01053">
    <property type="entry name" value="LSD1"/>
    <property type="match status" value="1"/>
</dbReference>
<dbReference type="Proteomes" id="UP001530377">
    <property type="component" value="Unassembled WGS sequence"/>
</dbReference>
<sequence length="94" mass="10194">MTLNKELPNEQEVVVTATPDSDMVTAVGIEEKQSAFGAPGRGNETPIPLGHSRFYCSKCRSPYDLPDGATTWRCAGCHTFNSTTPGECEWCAIL</sequence>
<dbReference type="InterPro" id="IPR001876">
    <property type="entry name" value="Znf_RanBP2"/>
</dbReference>
<evidence type="ECO:0000313" key="6">
    <source>
        <dbReference type="Proteomes" id="UP001530377"/>
    </source>
</evidence>
<dbReference type="EMBL" id="JALLPB020000091">
    <property type="protein sequence ID" value="KAL3817790.1"/>
    <property type="molecule type" value="Genomic_DNA"/>
</dbReference>
<evidence type="ECO:0000256" key="3">
    <source>
        <dbReference type="ARBA" id="ARBA00022833"/>
    </source>
</evidence>
<evidence type="ECO:0000256" key="2">
    <source>
        <dbReference type="ARBA" id="ARBA00022771"/>
    </source>
</evidence>
<evidence type="ECO:0000256" key="1">
    <source>
        <dbReference type="ARBA" id="ARBA00022723"/>
    </source>
</evidence>
<keyword evidence="1" id="KW-0479">Metal-binding</keyword>
<reference evidence="5 6" key="1">
    <citation type="submission" date="2024-10" db="EMBL/GenBank/DDBJ databases">
        <title>Updated reference genomes for cyclostephanoid diatoms.</title>
        <authorList>
            <person name="Roberts W.R."/>
            <person name="Alverson A.J."/>
        </authorList>
    </citation>
    <scope>NUCLEOTIDE SEQUENCE [LARGE SCALE GENOMIC DNA]</scope>
    <source>
        <strain evidence="5 6">AJA228-03</strain>
    </source>
</reference>
<dbReference type="AlphaFoldDB" id="A0ABD3S006"/>
<dbReference type="PROSITE" id="PS01358">
    <property type="entry name" value="ZF_RANBP2_1"/>
    <property type="match status" value="1"/>
</dbReference>